<reference evidence="4 5" key="1">
    <citation type="submission" date="2014-06" db="EMBL/GenBank/DDBJ databases">
        <title>Whole Genome Sequences of Three Symbiotic Endozoicomonas Bacteria.</title>
        <authorList>
            <person name="Neave M.J."/>
            <person name="Apprill A."/>
            <person name="Voolstra C.R."/>
        </authorList>
    </citation>
    <scope>NUCLEOTIDE SEQUENCE [LARGE SCALE GENOMIC DNA]</scope>
    <source>
        <strain evidence="4 5">DSM 22380</strain>
    </source>
</reference>
<dbReference type="STRING" id="305900.GV64_01760"/>
<comment type="similarity">
    <text evidence="1">Belongs to the DprA/Smf family.</text>
</comment>
<proteinExistence type="inferred from homology"/>
<dbReference type="Proteomes" id="UP000027997">
    <property type="component" value="Unassembled WGS sequence"/>
</dbReference>
<dbReference type="InterPro" id="IPR057666">
    <property type="entry name" value="DrpA_SLOG"/>
</dbReference>
<dbReference type="GO" id="GO:0003677">
    <property type="term" value="F:DNA binding"/>
    <property type="evidence" value="ECO:0007669"/>
    <property type="project" value="UniProtKB-KW"/>
</dbReference>
<dbReference type="Gene3D" id="1.10.10.10">
    <property type="entry name" value="Winged helix-like DNA-binding domain superfamily/Winged helix DNA-binding domain"/>
    <property type="match status" value="1"/>
</dbReference>
<dbReference type="PANTHER" id="PTHR43022:SF1">
    <property type="entry name" value="PROTEIN SMF"/>
    <property type="match status" value="1"/>
</dbReference>
<protein>
    <submittedName>
        <fullName evidence="4">DNA-binding protein</fullName>
    </submittedName>
</protein>
<dbReference type="eggNOG" id="COG0758">
    <property type="taxonomic scope" value="Bacteria"/>
</dbReference>
<dbReference type="Pfam" id="PF02481">
    <property type="entry name" value="DNA_processg_A"/>
    <property type="match status" value="1"/>
</dbReference>
<evidence type="ECO:0000313" key="5">
    <source>
        <dbReference type="Proteomes" id="UP000027997"/>
    </source>
</evidence>
<evidence type="ECO:0000259" key="3">
    <source>
        <dbReference type="Pfam" id="PF17782"/>
    </source>
</evidence>
<dbReference type="Pfam" id="PF17782">
    <property type="entry name" value="WHD_DprA"/>
    <property type="match status" value="1"/>
</dbReference>
<dbReference type="InterPro" id="IPR010994">
    <property type="entry name" value="RuvA_2-like"/>
</dbReference>
<keyword evidence="4" id="KW-0238">DNA-binding</keyword>
<evidence type="ECO:0000313" key="4">
    <source>
        <dbReference type="EMBL" id="KEI69634.1"/>
    </source>
</evidence>
<feature type="domain" description="Smf/DprA SLOG" evidence="2">
    <location>
        <begin position="81"/>
        <end position="289"/>
    </location>
</feature>
<dbReference type="EMBL" id="JOJP01000001">
    <property type="protein sequence ID" value="KEI69634.1"/>
    <property type="molecule type" value="Genomic_DNA"/>
</dbReference>
<gene>
    <name evidence="4" type="ORF">GV64_01760</name>
</gene>
<name>A0A081K658_9GAMM</name>
<dbReference type="InterPro" id="IPR041614">
    <property type="entry name" value="DprA_WH"/>
</dbReference>
<sequence length="366" mass="39116">MQLVPWLTLSLIPGLGPIKSGQLIERFNHPGQLFASSLDELKTIIPANLARLLVNASRDPVIQKQLNLTQAWLQSSEAHTVLTPDSPLYPKALKELPDSPVVLYVVGNKRLINEPQLGVVGSRRPTPNGRRVAQEFSEHLSRSGLVITSGMALGIDAAAHQGALGCYGGTVAVLGTGVDQIYPARHKDLYQLISSHGALVSEFPLGTKPFAGNFPRRNRILSGLSLGVMVVEAALESGSLISARLAAEQGREVFAIPGSVLNPLSRGCHKLIREGAVLVESPDDVLIELAPQLHGVMNEFSPSTSSRKETDPLRLKVIEVMGFDVVSADQISALSGVPYAELSVVLTEMELDGVIESTPGGFIRLG</sequence>
<dbReference type="NCBIfam" id="TIGR00732">
    <property type="entry name" value="dprA"/>
    <property type="match status" value="1"/>
</dbReference>
<dbReference type="InterPro" id="IPR003488">
    <property type="entry name" value="DprA"/>
</dbReference>
<dbReference type="PANTHER" id="PTHR43022">
    <property type="entry name" value="PROTEIN SMF"/>
    <property type="match status" value="1"/>
</dbReference>
<dbReference type="Gene3D" id="3.40.50.450">
    <property type="match status" value="1"/>
</dbReference>
<feature type="domain" description="DprA winged helix" evidence="3">
    <location>
        <begin position="302"/>
        <end position="361"/>
    </location>
</feature>
<dbReference type="AlphaFoldDB" id="A0A081K658"/>
<dbReference type="GO" id="GO:0009294">
    <property type="term" value="P:DNA-mediated transformation"/>
    <property type="evidence" value="ECO:0007669"/>
    <property type="project" value="InterPro"/>
</dbReference>
<dbReference type="SUPFAM" id="SSF102405">
    <property type="entry name" value="MCP/YpsA-like"/>
    <property type="match status" value="1"/>
</dbReference>
<accession>A0A081K658</accession>
<dbReference type="SUPFAM" id="SSF47781">
    <property type="entry name" value="RuvA domain 2-like"/>
    <property type="match status" value="1"/>
</dbReference>
<comment type="caution">
    <text evidence="4">The sequence shown here is derived from an EMBL/GenBank/DDBJ whole genome shotgun (WGS) entry which is preliminary data.</text>
</comment>
<dbReference type="InterPro" id="IPR036388">
    <property type="entry name" value="WH-like_DNA-bd_sf"/>
</dbReference>
<organism evidence="4 5">
    <name type="scientific">Endozoicomonas elysicola</name>
    <dbReference type="NCBI Taxonomy" id="305900"/>
    <lineage>
        <taxon>Bacteria</taxon>
        <taxon>Pseudomonadati</taxon>
        <taxon>Pseudomonadota</taxon>
        <taxon>Gammaproteobacteria</taxon>
        <taxon>Oceanospirillales</taxon>
        <taxon>Endozoicomonadaceae</taxon>
        <taxon>Endozoicomonas</taxon>
    </lineage>
</organism>
<evidence type="ECO:0000256" key="1">
    <source>
        <dbReference type="ARBA" id="ARBA00006525"/>
    </source>
</evidence>
<keyword evidence="5" id="KW-1185">Reference proteome</keyword>
<evidence type="ECO:0000259" key="2">
    <source>
        <dbReference type="Pfam" id="PF02481"/>
    </source>
</evidence>